<name>A0A0D7WVL2_9BACL</name>
<dbReference type="OrthoDB" id="2509598at2"/>
<sequence length="670" mass="79235">MAVNQWSDLEAYISRSHMESLHEEAFMATYHALSSFIHKGFQMNMDKSECEESYLSWVVNSAPGTGKSTALNVLCKSLLKKNASNQNEKYPLLLVFNNNDTMKNNVYKDVSEFAKQHEIPDAIAYVNSDEIHKVIDTMRKYQILCIPQQRLRDLMLDDENMNNYLLYYPQRAKNTKDDAQLKEVHKWKRLVIIDEMPIYYDSCVWDIGSKDNSFDWFEHLADRIHLSNREFKEARDILSELINLELKDNVTSHSTLRLNRFIEGSERERFFNTILAKLADAKGELEDMRRYTWFMKMYAKDHIGCIERTNKQAIICSQWLDYSRLHTHMLILDGTAHISQSIYERSGFELIPMTNVHRYAERLNIRWKNINTSTTLSYRELKEVKEAIAGDFLEIQSKLQEKRPSFKMIALPKQDDIAFYHAEGVITDEQLKQFFTIKQKSDDDMRKHLFNVVGNNDFSSFNAMALFGIPIRPPRHYREISVAMYGVDIDISLNENRNKGNWFTDERIQKLYIEDVLANLSQIIHRTSLRNVNLPEEVDIVMYSKRTEWLTLIQQEFRLPDERINMHQLHNELRFKKACTKKMIEMVKLMVGKKNIKLTAKEIGGKALYQWFRDNWKGNRKQFILSELKNHNILLFERTSKVGRQYWLFMLVDQDAFTDHVVSEHYRKLL</sequence>
<comment type="caution">
    <text evidence="1">The sequence shown here is derived from an EMBL/GenBank/DDBJ whole genome shotgun (WGS) entry which is preliminary data.</text>
</comment>
<dbReference type="Proteomes" id="UP000032534">
    <property type="component" value="Unassembled WGS sequence"/>
</dbReference>
<proteinExistence type="predicted"/>
<reference evidence="1 2" key="1">
    <citation type="submission" date="2014-11" db="EMBL/GenBank/DDBJ databases">
        <title>Draft Genome Sequences of Paenibacillus polymyxa NRRL B-30509 and Paenibacillus terrae NRRL B-30644, Strains from a Poultry Environment that Produce Tridecaptin A and Paenicidins.</title>
        <authorList>
            <person name="van Belkum M.J."/>
            <person name="Lohans C.T."/>
            <person name="Vederas J.C."/>
        </authorList>
    </citation>
    <scope>NUCLEOTIDE SEQUENCE [LARGE SCALE GENOMIC DNA]</scope>
    <source>
        <strain evidence="1 2">NRRL B-30644</strain>
    </source>
</reference>
<evidence type="ECO:0000313" key="1">
    <source>
        <dbReference type="EMBL" id="KJD42743.1"/>
    </source>
</evidence>
<organism evidence="1 2">
    <name type="scientific">Paenibacillus terrae</name>
    <dbReference type="NCBI Taxonomy" id="159743"/>
    <lineage>
        <taxon>Bacteria</taxon>
        <taxon>Bacillati</taxon>
        <taxon>Bacillota</taxon>
        <taxon>Bacilli</taxon>
        <taxon>Bacillales</taxon>
        <taxon>Paenibacillaceae</taxon>
        <taxon>Paenibacillus</taxon>
    </lineage>
</organism>
<dbReference type="RefSeq" id="WP_044648931.1">
    <property type="nucleotide sequence ID" value="NZ_JTHP01000090.1"/>
</dbReference>
<dbReference type="AlphaFoldDB" id="A0A0D7WVL2"/>
<gene>
    <name evidence="1" type="ORF">QD47_26515</name>
</gene>
<dbReference type="EMBL" id="JTHP01000090">
    <property type="protein sequence ID" value="KJD42743.1"/>
    <property type="molecule type" value="Genomic_DNA"/>
</dbReference>
<protein>
    <submittedName>
        <fullName evidence="1">Uncharacterized protein</fullName>
    </submittedName>
</protein>
<dbReference type="PATRIC" id="fig|159743.3.peg.5889"/>
<accession>A0A0D7WVL2</accession>
<evidence type="ECO:0000313" key="2">
    <source>
        <dbReference type="Proteomes" id="UP000032534"/>
    </source>
</evidence>
<keyword evidence="2" id="KW-1185">Reference proteome</keyword>